<comment type="subcellular location">
    <subcellularLocation>
        <location evidence="1">Nucleus</location>
    </subcellularLocation>
</comment>
<feature type="compositionally biased region" description="Basic and acidic residues" evidence="3">
    <location>
        <begin position="200"/>
        <end position="220"/>
    </location>
</feature>
<feature type="compositionally biased region" description="Basic and acidic residues" evidence="3">
    <location>
        <begin position="246"/>
        <end position="294"/>
    </location>
</feature>
<feature type="domain" description="Chromo" evidence="4">
    <location>
        <begin position="71"/>
        <end position="130"/>
    </location>
</feature>
<dbReference type="Pfam" id="PF00385">
    <property type="entry name" value="Chromo"/>
    <property type="match status" value="1"/>
</dbReference>
<dbReference type="InterPro" id="IPR016197">
    <property type="entry name" value="Chromo-like_dom_sf"/>
</dbReference>
<dbReference type="GO" id="GO:0005634">
    <property type="term" value="C:nucleus"/>
    <property type="evidence" value="ECO:0007669"/>
    <property type="project" value="UniProtKB-SubCell"/>
</dbReference>
<feature type="compositionally biased region" description="Polar residues" evidence="3">
    <location>
        <begin position="343"/>
        <end position="356"/>
    </location>
</feature>
<dbReference type="SMART" id="SM00300">
    <property type="entry name" value="ChSh"/>
    <property type="match status" value="1"/>
</dbReference>
<dbReference type="AlphaFoldDB" id="A0A0D6QXC5"/>
<dbReference type="PANTHER" id="PTHR47240">
    <property type="entry name" value="CHROMO DOMAIN-CONTAINING PROTEIN LHP1"/>
    <property type="match status" value="1"/>
</dbReference>
<dbReference type="CDD" id="cd00024">
    <property type="entry name" value="CD_CSD"/>
    <property type="match status" value="1"/>
</dbReference>
<evidence type="ECO:0000259" key="4">
    <source>
        <dbReference type="PROSITE" id="PS50013"/>
    </source>
</evidence>
<dbReference type="InterPro" id="IPR023779">
    <property type="entry name" value="Chromodomain_CS"/>
</dbReference>
<proteinExistence type="predicted"/>
<name>A0A0D6QXC5_ARACU</name>
<dbReference type="PROSITE" id="PS50013">
    <property type="entry name" value="CHROMO_2"/>
    <property type="match status" value="1"/>
</dbReference>
<protein>
    <recommendedName>
        <fullName evidence="4">Chromo domain-containing protein</fullName>
    </recommendedName>
</protein>
<reference evidence="5" key="1">
    <citation type="submission" date="2015-03" db="EMBL/GenBank/DDBJ databases">
        <title>A transcriptome of Araucaria cunninghamii, an australian fine timber species.</title>
        <authorList>
            <person name="Jing Yi C.J.Y."/>
            <person name="Yin San L.Y.S."/>
            <person name="Abdul Karim S.S."/>
            <person name="Wan Azmi N.N."/>
            <person name="Hercus R.R."/>
            <person name="Croft L.L."/>
        </authorList>
    </citation>
    <scope>NUCLEOTIDE SEQUENCE</scope>
    <source>
        <strain evidence="5">MI0301</strain>
        <tissue evidence="5">Leaf</tissue>
    </source>
</reference>
<feature type="compositionally biased region" description="Acidic residues" evidence="3">
    <location>
        <begin position="31"/>
        <end position="61"/>
    </location>
</feature>
<dbReference type="InterPro" id="IPR000953">
    <property type="entry name" value="Chromo/chromo_shadow_dom"/>
</dbReference>
<feature type="compositionally biased region" description="Polar residues" evidence="3">
    <location>
        <begin position="180"/>
        <end position="194"/>
    </location>
</feature>
<feature type="compositionally biased region" description="Polar residues" evidence="3">
    <location>
        <begin position="295"/>
        <end position="310"/>
    </location>
</feature>
<dbReference type="Gene3D" id="2.40.50.40">
    <property type="match status" value="2"/>
</dbReference>
<keyword evidence="2" id="KW-0539">Nucleus</keyword>
<evidence type="ECO:0000256" key="2">
    <source>
        <dbReference type="ARBA" id="ARBA00023242"/>
    </source>
</evidence>
<dbReference type="PANTHER" id="PTHR47240:SF2">
    <property type="entry name" value="CHROMO DOMAIN-CONTAINING PROTEIN LHP1"/>
    <property type="match status" value="1"/>
</dbReference>
<dbReference type="InterPro" id="IPR008251">
    <property type="entry name" value="Chromo_shadow_dom"/>
</dbReference>
<dbReference type="InterPro" id="IPR023780">
    <property type="entry name" value="Chromo_domain"/>
</dbReference>
<evidence type="ECO:0000313" key="5">
    <source>
        <dbReference type="EMBL" id="JAG96232.1"/>
    </source>
</evidence>
<feature type="region of interest" description="Disordered" evidence="3">
    <location>
        <begin position="1"/>
        <end position="72"/>
    </location>
</feature>
<dbReference type="GO" id="GO:0000792">
    <property type="term" value="C:heterochromatin"/>
    <property type="evidence" value="ECO:0007669"/>
    <property type="project" value="UniProtKB-ARBA"/>
</dbReference>
<feature type="compositionally biased region" description="Acidic residues" evidence="3">
    <location>
        <begin position="161"/>
        <end position="172"/>
    </location>
</feature>
<dbReference type="PROSITE" id="PS00598">
    <property type="entry name" value="CHROMO_1"/>
    <property type="match status" value="1"/>
</dbReference>
<feature type="compositionally biased region" description="Basic and acidic residues" evidence="3">
    <location>
        <begin position="12"/>
        <end position="30"/>
    </location>
</feature>
<dbReference type="GO" id="GO:0031507">
    <property type="term" value="P:heterochromatin formation"/>
    <property type="evidence" value="ECO:0007669"/>
    <property type="project" value="InterPro"/>
</dbReference>
<feature type="compositionally biased region" description="Basic residues" evidence="3">
    <location>
        <begin position="128"/>
        <end position="148"/>
    </location>
</feature>
<accession>A0A0D6QXC5</accession>
<evidence type="ECO:0000256" key="1">
    <source>
        <dbReference type="ARBA" id="ARBA00004123"/>
    </source>
</evidence>
<organism evidence="5">
    <name type="scientific">Araucaria cunninghamii</name>
    <name type="common">Hoop pine</name>
    <name type="synonym">Moreton Bay pine</name>
    <dbReference type="NCBI Taxonomy" id="56994"/>
    <lineage>
        <taxon>Eukaryota</taxon>
        <taxon>Viridiplantae</taxon>
        <taxon>Streptophyta</taxon>
        <taxon>Embryophyta</taxon>
        <taxon>Tracheophyta</taxon>
        <taxon>Spermatophyta</taxon>
        <taxon>Pinopsida</taxon>
        <taxon>Pinidae</taxon>
        <taxon>Conifers II</taxon>
        <taxon>Araucariales</taxon>
        <taxon>Araucariaceae</taxon>
        <taxon>Araucaria</taxon>
    </lineage>
</organism>
<feature type="compositionally biased region" description="Basic residues" evidence="3">
    <location>
        <begin position="312"/>
        <end position="324"/>
    </location>
</feature>
<feature type="compositionally biased region" description="Basic and acidic residues" evidence="3">
    <location>
        <begin position="329"/>
        <end position="341"/>
    </location>
</feature>
<dbReference type="SMART" id="SM00298">
    <property type="entry name" value="CHROMO"/>
    <property type="match status" value="1"/>
</dbReference>
<dbReference type="InterPro" id="IPR044251">
    <property type="entry name" value="LHP1-like"/>
</dbReference>
<dbReference type="EMBL" id="GCKF01038188">
    <property type="protein sequence ID" value="JAG96232.1"/>
    <property type="molecule type" value="Transcribed_RNA"/>
</dbReference>
<feature type="compositionally biased region" description="Basic residues" evidence="3">
    <location>
        <begin position="1"/>
        <end position="11"/>
    </location>
</feature>
<sequence length="460" mass="51775">MKPSSKKKARRGPREKQENTVHEMETKDNQEPEEQEADAEGGEEKENEEEEEEERGEEESENGQTLTGEYYEVESIRKKKKRKGQVYYFVKWRGWPETSNTWEPYDNVKSCAEILKEFEESYASMSRPGRKAKRKSGGPFSHQKRKRVSLSSADEAAQAEVEAEAEADTEAEAEPKTKQGKTLSANQMPNSVDAQPQAPEDFHPPKEDEAQIAAVEEKKNSQFKLPENGAGKNGEEGDQNVFAGKSIEEERNQQNQDPKEDERISGNELKEGTHPEDTVGLEEGRPVEDSKSDQKVTVNDSKQSQVTQFTGAKKRKSGFVRRVKQAPESNEHELEHKEEKSNSQQAQETLSATGNLRVQGEGVVGNGQEMKDQKHLAVGSSINSISTNSPDNCLTPAITQILKAISYNTTALNNKQEVHVVFKARRADGQEVVVDNKFLRTNYPSLLIDFYEQHLRYNSA</sequence>
<feature type="region of interest" description="Disordered" evidence="3">
    <location>
        <begin position="121"/>
        <end position="357"/>
    </location>
</feature>
<evidence type="ECO:0000256" key="3">
    <source>
        <dbReference type="SAM" id="MobiDB-lite"/>
    </source>
</evidence>
<dbReference type="SUPFAM" id="SSF54160">
    <property type="entry name" value="Chromo domain-like"/>
    <property type="match status" value="1"/>
</dbReference>